<feature type="domain" description="Tyr recombinase" evidence="3">
    <location>
        <begin position="59"/>
        <end position="134"/>
    </location>
</feature>
<dbReference type="AlphaFoldDB" id="A0A366X2L4"/>
<dbReference type="OrthoDB" id="7510934at2"/>
<comment type="caution">
    <text evidence="4">The sequence shown here is derived from an EMBL/GenBank/DDBJ whole genome shotgun (WGS) entry which is preliminary data.</text>
</comment>
<accession>A0A366X2L4</accession>
<evidence type="ECO:0000256" key="2">
    <source>
        <dbReference type="SAM" id="MobiDB-lite"/>
    </source>
</evidence>
<dbReference type="SUPFAM" id="SSF56349">
    <property type="entry name" value="DNA breaking-rejoining enzymes"/>
    <property type="match status" value="1"/>
</dbReference>
<name>A0A366X2L4_9RHOB</name>
<dbReference type="InterPro" id="IPR013762">
    <property type="entry name" value="Integrase-like_cat_sf"/>
</dbReference>
<dbReference type="GO" id="GO:0003677">
    <property type="term" value="F:DNA binding"/>
    <property type="evidence" value="ECO:0007669"/>
    <property type="project" value="InterPro"/>
</dbReference>
<dbReference type="Proteomes" id="UP000252706">
    <property type="component" value="Unassembled WGS sequence"/>
</dbReference>
<proteinExistence type="predicted"/>
<feature type="compositionally biased region" description="Basic and acidic residues" evidence="2">
    <location>
        <begin position="145"/>
        <end position="155"/>
    </location>
</feature>
<evidence type="ECO:0000256" key="1">
    <source>
        <dbReference type="ARBA" id="ARBA00023172"/>
    </source>
</evidence>
<dbReference type="Gene3D" id="1.10.443.10">
    <property type="entry name" value="Intergrase catalytic core"/>
    <property type="match status" value="1"/>
</dbReference>
<feature type="region of interest" description="Disordered" evidence="2">
    <location>
        <begin position="135"/>
        <end position="155"/>
    </location>
</feature>
<dbReference type="GO" id="GO:0015074">
    <property type="term" value="P:DNA integration"/>
    <property type="evidence" value="ECO:0007669"/>
    <property type="project" value="InterPro"/>
</dbReference>
<reference evidence="4 5" key="1">
    <citation type="submission" date="2018-07" db="EMBL/GenBank/DDBJ databases">
        <title>Modular assembly of carbohydrate-degrading microbial communities in the ocean.</title>
        <authorList>
            <person name="Enke T.N."/>
            <person name="Datta M.S."/>
            <person name="Schwartzman J.A."/>
            <person name="Cermak N."/>
            <person name="Schmitz D.A."/>
            <person name="Barrere J."/>
            <person name="Cordero O.X."/>
        </authorList>
    </citation>
    <scope>NUCLEOTIDE SEQUENCE [LARGE SCALE GENOMIC DNA]</scope>
    <source>
        <strain evidence="4 5">C3M10</strain>
    </source>
</reference>
<gene>
    <name evidence="4" type="ORF">DS909_09240</name>
</gene>
<evidence type="ECO:0000259" key="3">
    <source>
        <dbReference type="Pfam" id="PF00589"/>
    </source>
</evidence>
<keyword evidence="1" id="KW-0233">DNA recombination</keyword>
<evidence type="ECO:0000313" key="5">
    <source>
        <dbReference type="Proteomes" id="UP000252706"/>
    </source>
</evidence>
<organism evidence="4 5">
    <name type="scientific">Phaeobacter gallaeciensis</name>
    <dbReference type="NCBI Taxonomy" id="60890"/>
    <lineage>
        <taxon>Bacteria</taxon>
        <taxon>Pseudomonadati</taxon>
        <taxon>Pseudomonadota</taxon>
        <taxon>Alphaproteobacteria</taxon>
        <taxon>Rhodobacterales</taxon>
        <taxon>Roseobacteraceae</taxon>
        <taxon>Phaeobacter</taxon>
    </lineage>
</organism>
<dbReference type="Pfam" id="PF00589">
    <property type="entry name" value="Phage_integrase"/>
    <property type="match status" value="1"/>
</dbReference>
<feature type="compositionally biased region" description="Polar residues" evidence="2">
    <location>
        <begin position="135"/>
        <end position="144"/>
    </location>
</feature>
<dbReference type="GO" id="GO:0006310">
    <property type="term" value="P:DNA recombination"/>
    <property type="evidence" value="ECO:0007669"/>
    <property type="project" value="UniProtKB-KW"/>
</dbReference>
<sequence>MIAHDAPGPTALEGVPVFQATQEPHAALTQALDQISVVSLCACPAKLKDYLATLPRTGKHILAKNLTQPFSKRRVQKLVMDVRKQIGATEFVIHGWRYNAAVELAEAGCSDTEIQAVTGHKTLAMVQKYRAQANQKRLSKSAQAKRTEQKRNEKR</sequence>
<dbReference type="InterPro" id="IPR011010">
    <property type="entry name" value="DNA_brk_join_enz"/>
</dbReference>
<dbReference type="EMBL" id="QOCE01000025">
    <property type="protein sequence ID" value="RBW56884.1"/>
    <property type="molecule type" value="Genomic_DNA"/>
</dbReference>
<evidence type="ECO:0000313" key="4">
    <source>
        <dbReference type="EMBL" id="RBW56884.1"/>
    </source>
</evidence>
<dbReference type="InterPro" id="IPR002104">
    <property type="entry name" value="Integrase_catalytic"/>
</dbReference>
<protein>
    <recommendedName>
        <fullName evidence="3">Tyr recombinase domain-containing protein</fullName>
    </recommendedName>
</protein>